<dbReference type="HOGENOM" id="CLU_077618_5_2_9"/>
<dbReference type="eggNOG" id="COG4767">
    <property type="taxonomic scope" value="Bacteria"/>
</dbReference>
<protein>
    <recommendedName>
        <fullName evidence="2">VanZ-like domain-containing protein</fullName>
    </recommendedName>
</protein>
<dbReference type="InterPro" id="IPR053150">
    <property type="entry name" value="Teicoplanin_resist-assoc"/>
</dbReference>
<accession>C0CNL3</accession>
<keyword evidence="1" id="KW-1133">Transmembrane helix</keyword>
<sequence>MLGWRWKTFFWGKSKGEGVLVKKITKIWVRRVGVALFVIYVLLLVYFLFFSEEYGRVAAAEREYQYNLIPFVEIRRFWIYREQLGAFAVFTNLFGNIIGFIPFGVLVPVIFQEFRDGGLIVLSGFGLSLLVETIQLVTKVGSFDVDDMMLNTLGAFLGYVIFKICDKMRRKYYGKEV</sequence>
<dbReference type="Proteomes" id="UP000003100">
    <property type="component" value="Unassembled WGS sequence"/>
</dbReference>
<dbReference type="EMBL" id="ACBZ01000130">
    <property type="protein sequence ID" value="EEG48635.1"/>
    <property type="molecule type" value="Genomic_DNA"/>
</dbReference>
<feature type="transmembrane region" description="Helical" evidence="1">
    <location>
        <begin position="148"/>
        <end position="165"/>
    </location>
</feature>
<dbReference type="Pfam" id="PF04892">
    <property type="entry name" value="VanZ"/>
    <property type="match status" value="1"/>
</dbReference>
<reference evidence="3 4" key="2">
    <citation type="submission" date="2009-02" db="EMBL/GenBank/DDBJ databases">
        <title>Draft genome sequence of Blautia hydrogenotrophica DSM 10507 (Ruminococcus hydrogenotrophicus DSM 10507).</title>
        <authorList>
            <person name="Sudarsanam P."/>
            <person name="Ley R."/>
            <person name="Guruge J."/>
            <person name="Turnbaugh P.J."/>
            <person name="Mahowald M."/>
            <person name="Liep D."/>
            <person name="Gordon J."/>
        </authorList>
    </citation>
    <scope>NUCLEOTIDE SEQUENCE [LARGE SCALE GENOMIC DNA]</scope>
    <source>
        <strain evidence="4">DSM 10507 / JCM 14656 / S5a33</strain>
    </source>
</reference>
<proteinExistence type="predicted"/>
<keyword evidence="1" id="KW-0812">Transmembrane</keyword>
<name>C0CNL3_BLAHS</name>
<keyword evidence="1" id="KW-0472">Membrane</keyword>
<comment type="caution">
    <text evidence="3">The sequence shown here is derived from an EMBL/GenBank/DDBJ whole genome shotgun (WGS) entry which is preliminary data.</text>
</comment>
<dbReference type="PATRIC" id="fig|476272.21.peg.1887"/>
<feature type="domain" description="VanZ-like" evidence="2">
    <location>
        <begin position="37"/>
        <end position="165"/>
    </location>
</feature>
<dbReference type="AlphaFoldDB" id="C0CNL3"/>
<gene>
    <name evidence="3" type="ORF">RUMHYD_02456</name>
</gene>
<feature type="transmembrane region" description="Helical" evidence="1">
    <location>
        <begin position="32"/>
        <end position="49"/>
    </location>
</feature>
<evidence type="ECO:0000313" key="4">
    <source>
        <dbReference type="Proteomes" id="UP000003100"/>
    </source>
</evidence>
<dbReference type="InterPro" id="IPR006976">
    <property type="entry name" value="VanZ-like"/>
</dbReference>
<evidence type="ECO:0000259" key="2">
    <source>
        <dbReference type="Pfam" id="PF04892"/>
    </source>
</evidence>
<reference evidence="3 4" key="1">
    <citation type="submission" date="2009-01" db="EMBL/GenBank/DDBJ databases">
        <authorList>
            <person name="Fulton L."/>
            <person name="Clifton S."/>
            <person name="Fulton B."/>
            <person name="Xu J."/>
            <person name="Minx P."/>
            <person name="Pepin K.H."/>
            <person name="Johnson M."/>
            <person name="Bhonagiri V."/>
            <person name="Nash W.E."/>
            <person name="Mardis E.R."/>
            <person name="Wilson R.K."/>
        </authorList>
    </citation>
    <scope>NUCLEOTIDE SEQUENCE [LARGE SCALE GENOMIC DNA]</scope>
    <source>
        <strain evidence="4">DSM 10507 / JCM 14656 / S5a33</strain>
    </source>
</reference>
<keyword evidence="4" id="KW-1185">Reference proteome</keyword>
<evidence type="ECO:0000313" key="3">
    <source>
        <dbReference type="EMBL" id="EEG48635.1"/>
    </source>
</evidence>
<organism evidence="3 4">
    <name type="scientific">Blautia hydrogenotrophica (strain DSM 10507 / JCM 14656 / S5a33)</name>
    <name type="common">Ruminococcus hydrogenotrophicus</name>
    <dbReference type="NCBI Taxonomy" id="476272"/>
    <lineage>
        <taxon>Bacteria</taxon>
        <taxon>Bacillati</taxon>
        <taxon>Bacillota</taxon>
        <taxon>Clostridia</taxon>
        <taxon>Lachnospirales</taxon>
        <taxon>Lachnospiraceae</taxon>
        <taxon>Blautia</taxon>
    </lineage>
</organism>
<dbReference type="PANTHER" id="PTHR36834:SF1">
    <property type="entry name" value="INTEGRAL MEMBRANE PROTEIN"/>
    <property type="match status" value="1"/>
</dbReference>
<dbReference type="PANTHER" id="PTHR36834">
    <property type="entry name" value="MEMBRANE PROTEIN-RELATED"/>
    <property type="match status" value="1"/>
</dbReference>
<feature type="transmembrane region" description="Helical" evidence="1">
    <location>
        <begin position="86"/>
        <end position="111"/>
    </location>
</feature>
<feature type="transmembrane region" description="Helical" evidence="1">
    <location>
        <begin position="118"/>
        <end position="136"/>
    </location>
</feature>
<evidence type="ECO:0000256" key="1">
    <source>
        <dbReference type="SAM" id="Phobius"/>
    </source>
</evidence>